<reference evidence="3" key="1">
    <citation type="journal article" date="2020" name="mSystems">
        <title>Genome- and Community-Level Interaction Insights into Carbon Utilization and Element Cycling Functions of Hydrothermarchaeota in Hydrothermal Sediment.</title>
        <authorList>
            <person name="Zhou Z."/>
            <person name="Liu Y."/>
            <person name="Xu W."/>
            <person name="Pan J."/>
            <person name="Luo Z.H."/>
            <person name="Li M."/>
        </authorList>
    </citation>
    <scope>NUCLEOTIDE SEQUENCE [LARGE SCALE GENOMIC DNA]</scope>
    <source>
        <strain evidence="3">HyVt-74</strain>
    </source>
</reference>
<accession>A0A7C5HJE9</accession>
<evidence type="ECO:0000256" key="1">
    <source>
        <dbReference type="ARBA" id="ARBA00008950"/>
    </source>
</evidence>
<dbReference type="AlphaFoldDB" id="A0A7C5HJE9"/>
<dbReference type="GO" id="GO:0005737">
    <property type="term" value="C:cytoplasm"/>
    <property type="evidence" value="ECO:0007669"/>
    <property type="project" value="TreeGrafter"/>
</dbReference>
<sequence>MKIAIISDIHSNLEALTRVLSEIKVVDKVFCLGDIVGYGANPEECVEMIRERVDLCIAGNHDYGVIGKTDIQCFNSAARQAIIWTRNHISESAKKYLGNLTLTESYDNMSFTHGVFSFPESWNYIFSLKDAVKEFHYMDNNIGFVGHSHIPGVLFEKNGEYGTLKGSEFTFED</sequence>
<dbReference type="GO" id="GO:0016791">
    <property type="term" value="F:phosphatase activity"/>
    <property type="evidence" value="ECO:0007669"/>
    <property type="project" value="TreeGrafter"/>
</dbReference>
<evidence type="ECO:0000313" key="3">
    <source>
        <dbReference type="EMBL" id="HHE04729.1"/>
    </source>
</evidence>
<dbReference type="InterPro" id="IPR024654">
    <property type="entry name" value="Calcineurin-like_PHP_lpxH"/>
</dbReference>
<dbReference type="InterPro" id="IPR029052">
    <property type="entry name" value="Metallo-depent_PP-like"/>
</dbReference>
<dbReference type="Gene3D" id="3.60.21.10">
    <property type="match status" value="1"/>
</dbReference>
<dbReference type="Pfam" id="PF12850">
    <property type="entry name" value="Metallophos_2"/>
    <property type="match status" value="1"/>
</dbReference>
<dbReference type="PANTHER" id="PTHR42850:SF2">
    <property type="entry name" value="BLL5683 PROTEIN"/>
    <property type="match status" value="1"/>
</dbReference>
<comment type="similarity">
    <text evidence="1">Belongs to the metallophosphoesterase superfamily. YfcE family.</text>
</comment>
<dbReference type="CDD" id="cd00838">
    <property type="entry name" value="MPP_superfamily"/>
    <property type="match status" value="1"/>
</dbReference>
<dbReference type="Proteomes" id="UP000886110">
    <property type="component" value="Unassembled WGS sequence"/>
</dbReference>
<gene>
    <name evidence="3" type="ORF">ENL19_01545</name>
</gene>
<proteinExistence type="inferred from homology"/>
<feature type="non-terminal residue" evidence="3">
    <location>
        <position position="173"/>
    </location>
</feature>
<organism evidence="3">
    <name type="scientific">candidate division WOR-3 bacterium</name>
    <dbReference type="NCBI Taxonomy" id="2052148"/>
    <lineage>
        <taxon>Bacteria</taxon>
        <taxon>Bacteria division WOR-3</taxon>
    </lineage>
</organism>
<evidence type="ECO:0000259" key="2">
    <source>
        <dbReference type="Pfam" id="PF12850"/>
    </source>
</evidence>
<dbReference type="SUPFAM" id="SSF56300">
    <property type="entry name" value="Metallo-dependent phosphatases"/>
    <property type="match status" value="1"/>
</dbReference>
<dbReference type="InterPro" id="IPR050126">
    <property type="entry name" value="Ap4A_hydrolase"/>
</dbReference>
<dbReference type="EMBL" id="DRTB01000111">
    <property type="protein sequence ID" value="HHE04729.1"/>
    <property type="molecule type" value="Genomic_DNA"/>
</dbReference>
<feature type="domain" description="Calcineurin-like phosphoesterase" evidence="2">
    <location>
        <begin position="1"/>
        <end position="153"/>
    </location>
</feature>
<protein>
    <submittedName>
        <fullName evidence="3">Metallophosphoesterase</fullName>
    </submittedName>
</protein>
<comment type="caution">
    <text evidence="3">The sequence shown here is derived from an EMBL/GenBank/DDBJ whole genome shotgun (WGS) entry which is preliminary data.</text>
</comment>
<dbReference type="PANTHER" id="PTHR42850">
    <property type="entry name" value="METALLOPHOSPHOESTERASE"/>
    <property type="match status" value="1"/>
</dbReference>
<name>A0A7C5HJE9_UNCW3</name>